<organism evidence="2 3">
    <name type="scientific">Gryllotalpicola kribbensis</name>
    <dbReference type="NCBI Taxonomy" id="993084"/>
    <lineage>
        <taxon>Bacteria</taxon>
        <taxon>Bacillati</taxon>
        <taxon>Actinomycetota</taxon>
        <taxon>Actinomycetes</taxon>
        <taxon>Micrococcales</taxon>
        <taxon>Microbacteriaceae</taxon>
        <taxon>Gryllotalpicola</taxon>
    </lineage>
</organism>
<dbReference type="RefSeq" id="WP_344776232.1">
    <property type="nucleotide sequence ID" value="NZ_BAABBX010000015.1"/>
</dbReference>
<dbReference type="InterPro" id="IPR036388">
    <property type="entry name" value="WH-like_DNA-bd_sf"/>
</dbReference>
<dbReference type="PANTHER" id="PTHR33164:SF103">
    <property type="entry name" value="REGULATORY PROTEIN MARR"/>
    <property type="match status" value="1"/>
</dbReference>
<dbReference type="PANTHER" id="PTHR33164">
    <property type="entry name" value="TRANSCRIPTIONAL REGULATOR, MARR FAMILY"/>
    <property type="match status" value="1"/>
</dbReference>
<dbReference type="SUPFAM" id="SSF46785">
    <property type="entry name" value="Winged helix' DNA-binding domain"/>
    <property type="match status" value="1"/>
</dbReference>
<name>A0ABP8ATQ0_9MICO</name>
<dbReference type="InterPro" id="IPR036390">
    <property type="entry name" value="WH_DNA-bd_sf"/>
</dbReference>
<gene>
    <name evidence="2" type="ORF">GCM10022288_18890</name>
</gene>
<dbReference type="Pfam" id="PF12802">
    <property type="entry name" value="MarR_2"/>
    <property type="match status" value="1"/>
</dbReference>
<dbReference type="InterPro" id="IPR000835">
    <property type="entry name" value="HTH_MarR-typ"/>
</dbReference>
<evidence type="ECO:0000313" key="3">
    <source>
        <dbReference type="Proteomes" id="UP001500213"/>
    </source>
</evidence>
<sequence length="136" mass="14426">MTATPQTTGRLLKRAQYRNHRAADRALAAIGTTLVQWDALRAIDEAPGASAHALAVATFQSDQSFGTLAARLVAQGLVERAPGVGRRVEHRLTDAGRRVLEAGMAVTAEVTARSFAELSAAELETLHGLLERVGEA</sequence>
<dbReference type="PROSITE" id="PS50995">
    <property type="entry name" value="HTH_MARR_2"/>
    <property type="match status" value="1"/>
</dbReference>
<reference evidence="3" key="1">
    <citation type="journal article" date="2019" name="Int. J. Syst. Evol. Microbiol.">
        <title>The Global Catalogue of Microorganisms (GCM) 10K type strain sequencing project: providing services to taxonomists for standard genome sequencing and annotation.</title>
        <authorList>
            <consortium name="The Broad Institute Genomics Platform"/>
            <consortium name="The Broad Institute Genome Sequencing Center for Infectious Disease"/>
            <person name="Wu L."/>
            <person name="Ma J."/>
        </authorList>
    </citation>
    <scope>NUCLEOTIDE SEQUENCE [LARGE SCALE GENOMIC DNA]</scope>
    <source>
        <strain evidence="3">JCM 17593</strain>
    </source>
</reference>
<dbReference type="EMBL" id="BAABBX010000015">
    <property type="protein sequence ID" value="GAA4190129.1"/>
    <property type="molecule type" value="Genomic_DNA"/>
</dbReference>
<accession>A0ABP8ATQ0</accession>
<dbReference type="InterPro" id="IPR039422">
    <property type="entry name" value="MarR/SlyA-like"/>
</dbReference>
<feature type="domain" description="HTH marR-type" evidence="1">
    <location>
        <begin position="5"/>
        <end position="135"/>
    </location>
</feature>
<dbReference type="SMART" id="SM00347">
    <property type="entry name" value="HTH_MARR"/>
    <property type="match status" value="1"/>
</dbReference>
<comment type="caution">
    <text evidence="2">The sequence shown here is derived from an EMBL/GenBank/DDBJ whole genome shotgun (WGS) entry which is preliminary data.</text>
</comment>
<protein>
    <submittedName>
        <fullName evidence="2">MarR family transcriptional regulator</fullName>
    </submittedName>
</protein>
<evidence type="ECO:0000259" key="1">
    <source>
        <dbReference type="PROSITE" id="PS50995"/>
    </source>
</evidence>
<proteinExistence type="predicted"/>
<dbReference type="Gene3D" id="1.10.10.10">
    <property type="entry name" value="Winged helix-like DNA-binding domain superfamily/Winged helix DNA-binding domain"/>
    <property type="match status" value="1"/>
</dbReference>
<dbReference type="Proteomes" id="UP001500213">
    <property type="component" value="Unassembled WGS sequence"/>
</dbReference>
<keyword evidence="3" id="KW-1185">Reference proteome</keyword>
<evidence type="ECO:0000313" key="2">
    <source>
        <dbReference type="EMBL" id="GAA4190129.1"/>
    </source>
</evidence>